<dbReference type="Proteomes" id="UP000653156">
    <property type="component" value="Chromosome"/>
</dbReference>
<evidence type="ECO:0000313" key="2">
    <source>
        <dbReference type="EMBL" id="QRQ83285.1"/>
    </source>
</evidence>
<dbReference type="AlphaFoldDB" id="A0A892ZNT5"/>
<dbReference type="InterPro" id="IPR021558">
    <property type="entry name" value="MazE-like"/>
</dbReference>
<evidence type="ECO:0000313" key="3">
    <source>
        <dbReference type="Proteomes" id="UP000653156"/>
    </source>
</evidence>
<dbReference type="KEGG" id="ptes:JQU52_05790"/>
<dbReference type="EMBL" id="CP069798">
    <property type="protein sequence ID" value="QRQ83284.1"/>
    <property type="molecule type" value="Genomic_DNA"/>
</dbReference>
<gene>
    <name evidence="1" type="ORF">JQU52_05730</name>
    <name evidence="2" type="ORF">JQU52_05790</name>
</gene>
<dbReference type="KEGG" id="ptes:JQU52_05730"/>
<reference evidence="1" key="1">
    <citation type="submission" date="2021-02" db="EMBL/GenBank/DDBJ databases">
        <title>Neisseriaceae sp. 26B isolated from the cloaca of a Common Toad-headed Turtle (Mesoclemmys nasuta).</title>
        <authorList>
            <person name="Spergser J."/>
            <person name="Busse H.-J."/>
        </authorList>
    </citation>
    <scope>NUCLEOTIDE SEQUENCE</scope>
    <source>
        <strain evidence="1">26B</strain>
    </source>
</reference>
<dbReference type="Pfam" id="PF11455">
    <property type="entry name" value="MazE-like"/>
    <property type="match status" value="1"/>
</dbReference>
<dbReference type="EMBL" id="CP069798">
    <property type="protein sequence ID" value="QRQ83285.1"/>
    <property type="molecule type" value="Genomic_DNA"/>
</dbReference>
<proteinExistence type="predicted"/>
<organism evidence="1 3">
    <name type="scientific">Paralysiella testudinis</name>
    <dbReference type="NCBI Taxonomy" id="2809020"/>
    <lineage>
        <taxon>Bacteria</taxon>
        <taxon>Pseudomonadati</taxon>
        <taxon>Pseudomonadota</taxon>
        <taxon>Betaproteobacteria</taxon>
        <taxon>Neisseriales</taxon>
        <taxon>Neisseriaceae</taxon>
        <taxon>Paralysiella</taxon>
    </lineage>
</organism>
<name>A0A892ZNT5_9NEIS</name>
<protein>
    <submittedName>
        <fullName evidence="1">Antitoxin MazE family protein</fullName>
    </submittedName>
</protein>
<keyword evidence="3" id="KW-1185">Reference proteome</keyword>
<evidence type="ECO:0000313" key="1">
    <source>
        <dbReference type="EMBL" id="QRQ83284.1"/>
    </source>
</evidence>
<accession>A0A892ZNT5</accession>
<sequence length="75" mass="8361">MSNSASRVQQHRVRLRHAGLRPIQIWVPDTRRPGFAAEAHRQIALVAQGDRGDAQLAVMMDEALMNLADSGEWEA</sequence>